<evidence type="ECO:0000256" key="2">
    <source>
        <dbReference type="SAM" id="Phobius"/>
    </source>
</evidence>
<proteinExistence type="predicted"/>
<reference evidence="3 4" key="1">
    <citation type="submission" date="2018-10" db="EMBL/GenBank/DDBJ databases">
        <title>Natrarchaeobius chitinivorans gen. nov., sp. nov., and Natrarchaeobius haloalkaliphilus sp. nov., alkaliphilic, chitin-utilizing haloarchaea from hypersaline alkaline lakes.</title>
        <authorList>
            <person name="Sorokin D.Y."/>
            <person name="Elcheninov A.G."/>
            <person name="Kostrikina N.A."/>
            <person name="Bale N.J."/>
            <person name="Sinninghe Damste J.S."/>
            <person name="Khijniak T.V."/>
            <person name="Kublanov I.V."/>
            <person name="Toshchakov S.V."/>
        </authorList>
    </citation>
    <scope>NUCLEOTIDE SEQUENCE [LARGE SCALE GENOMIC DNA]</scope>
    <source>
        <strain evidence="3 4">AArcht4T</strain>
    </source>
</reference>
<protein>
    <submittedName>
        <fullName evidence="3">Preprotein translocase subunit TatA</fullName>
    </submittedName>
</protein>
<dbReference type="AlphaFoldDB" id="A0A3N6LUR5"/>
<evidence type="ECO:0000256" key="1">
    <source>
        <dbReference type="SAM" id="MobiDB-lite"/>
    </source>
</evidence>
<sequence>MTTPLQVPGGPELVVILFIFLIPVAIIAGIVYLLQRGSNTGDEQRIEELERQVEELKSDAEPREESERTNDVERGND</sequence>
<feature type="region of interest" description="Disordered" evidence="1">
    <location>
        <begin position="45"/>
        <end position="77"/>
    </location>
</feature>
<feature type="transmembrane region" description="Helical" evidence="2">
    <location>
        <begin position="13"/>
        <end position="34"/>
    </location>
</feature>
<organism evidence="3 4">
    <name type="scientific">Natrarchaeobius chitinivorans</name>
    <dbReference type="NCBI Taxonomy" id="1679083"/>
    <lineage>
        <taxon>Archaea</taxon>
        <taxon>Methanobacteriati</taxon>
        <taxon>Methanobacteriota</taxon>
        <taxon>Stenosarchaea group</taxon>
        <taxon>Halobacteria</taxon>
        <taxon>Halobacteriales</taxon>
        <taxon>Natrialbaceae</taxon>
        <taxon>Natrarchaeobius</taxon>
    </lineage>
</organism>
<keyword evidence="2" id="KW-0472">Membrane</keyword>
<accession>A0A3N6LUR5</accession>
<evidence type="ECO:0000313" key="4">
    <source>
        <dbReference type="Proteomes" id="UP000282323"/>
    </source>
</evidence>
<keyword evidence="2" id="KW-0812">Transmembrane</keyword>
<name>A0A3N6LUR5_NATCH</name>
<comment type="caution">
    <text evidence="3">The sequence shown here is derived from an EMBL/GenBank/DDBJ whole genome shotgun (WGS) entry which is preliminary data.</text>
</comment>
<dbReference type="Proteomes" id="UP000282323">
    <property type="component" value="Unassembled WGS sequence"/>
</dbReference>
<dbReference type="RefSeq" id="WP_124196084.1">
    <property type="nucleotide sequence ID" value="NZ_REGA01000011.1"/>
</dbReference>
<dbReference type="EMBL" id="REGA01000011">
    <property type="protein sequence ID" value="RQG94033.1"/>
    <property type="molecule type" value="Genomic_DNA"/>
</dbReference>
<keyword evidence="2" id="KW-1133">Transmembrane helix</keyword>
<keyword evidence="4" id="KW-1185">Reference proteome</keyword>
<gene>
    <name evidence="3" type="ORF">EA473_13235</name>
</gene>
<evidence type="ECO:0000313" key="3">
    <source>
        <dbReference type="EMBL" id="RQG94033.1"/>
    </source>
</evidence>